<comment type="caution">
    <text evidence="16">The sequence shown here is derived from an EMBL/GenBank/DDBJ whole genome shotgun (WGS) entry which is preliminary data.</text>
</comment>
<feature type="domain" description="DEAD-box RNA helicase Q" evidence="15">
    <location>
        <begin position="5"/>
        <end position="33"/>
    </location>
</feature>
<keyword evidence="4 11" id="KW-0378">Hydrolase</keyword>
<dbReference type="InterPro" id="IPR000629">
    <property type="entry name" value="RNA-helicase_DEAD-box_CS"/>
</dbReference>
<dbReference type="InterPro" id="IPR044742">
    <property type="entry name" value="DEAD/DEAH_RhlB"/>
</dbReference>
<dbReference type="InterPro" id="IPR050079">
    <property type="entry name" value="DEAD_box_RNA_helicase"/>
</dbReference>
<evidence type="ECO:0000256" key="6">
    <source>
        <dbReference type="ARBA" id="ARBA00022840"/>
    </source>
</evidence>
<dbReference type="EC" id="3.6.4.13" evidence="1"/>
<dbReference type="FunFam" id="3.40.50.300:FF:000108">
    <property type="entry name" value="ATP-dependent RNA helicase RhlE"/>
    <property type="match status" value="1"/>
</dbReference>
<dbReference type="PROSITE" id="PS00039">
    <property type="entry name" value="DEAD_ATP_HELICASE"/>
    <property type="match status" value="1"/>
</dbReference>
<keyword evidence="6 11" id="KW-0067">ATP-binding</keyword>
<dbReference type="Proteomes" id="UP000642829">
    <property type="component" value="Unassembled WGS sequence"/>
</dbReference>
<dbReference type="PROSITE" id="PS51192">
    <property type="entry name" value="HELICASE_ATP_BIND_1"/>
    <property type="match status" value="1"/>
</dbReference>
<evidence type="ECO:0000313" key="16">
    <source>
        <dbReference type="EMBL" id="GHB98884.1"/>
    </source>
</evidence>
<evidence type="ECO:0000259" key="15">
    <source>
        <dbReference type="PROSITE" id="PS51195"/>
    </source>
</evidence>
<dbReference type="GO" id="GO:0009266">
    <property type="term" value="P:response to temperature stimulus"/>
    <property type="evidence" value="ECO:0007669"/>
    <property type="project" value="UniProtKB-ARBA"/>
</dbReference>
<evidence type="ECO:0000256" key="2">
    <source>
        <dbReference type="ARBA" id="ARBA00022490"/>
    </source>
</evidence>
<evidence type="ECO:0000259" key="14">
    <source>
        <dbReference type="PROSITE" id="PS51194"/>
    </source>
</evidence>
<dbReference type="GO" id="GO:0005829">
    <property type="term" value="C:cytosol"/>
    <property type="evidence" value="ECO:0007669"/>
    <property type="project" value="TreeGrafter"/>
</dbReference>
<dbReference type="Gene3D" id="3.40.50.300">
    <property type="entry name" value="P-loop containing nucleotide triphosphate hydrolases"/>
    <property type="match status" value="2"/>
</dbReference>
<evidence type="ECO:0000256" key="8">
    <source>
        <dbReference type="ARBA" id="ARBA00047984"/>
    </source>
</evidence>
<evidence type="ECO:0000256" key="7">
    <source>
        <dbReference type="ARBA" id="ARBA00038437"/>
    </source>
</evidence>
<feature type="region of interest" description="Disordered" evidence="12">
    <location>
        <begin position="386"/>
        <end position="437"/>
    </location>
</feature>
<dbReference type="GO" id="GO:0042255">
    <property type="term" value="P:ribosome assembly"/>
    <property type="evidence" value="ECO:0007669"/>
    <property type="project" value="UniProtKB-ARBA"/>
</dbReference>
<evidence type="ECO:0000256" key="10">
    <source>
        <dbReference type="PROSITE-ProRule" id="PRU00552"/>
    </source>
</evidence>
<dbReference type="GO" id="GO:0003676">
    <property type="term" value="F:nucleic acid binding"/>
    <property type="evidence" value="ECO:0007669"/>
    <property type="project" value="InterPro"/>
</dbReference>
<dbReference type="InterPro" id="IPR027417">
    <property type="entry name" value="P-loop_NTPase"/>
</dbReference>
<dbReference type="InterPro" id="IPR001650">
    <property type="entry name" value="Helicase_C-like"/>
</dbReference>
<evidence type="ECO:0000256" key="11">
    <source>
        <dbReference type="RuleBase" id="RU000492"/>
    </source>
</evidence>
<evidence type="ECO:0000256" key="9">
    <source>
        <dbReference type="ARBA" id="ARBA00074363"/>
    </source>
</evidence>
<dbReference type="PANTHER" id="PTHR47959:SF13">
    <property type="entry name" value="ATP-DEPENDENT RNA HELICASE RHLE"/>
    <property type="match status" value="1"/>
</dbReference>
<sequence>MSSIESFEALPLAAPLHRALRDKNYVTPSPIQAQAIPHLLEGRDLLGSAQTGTGKTAAFALPILHHLNEKNHRLMKGRMRALVLTPTRELAVQVAKSFDDYGKHLRLNTALIYGGVSAGPQIRAMKRGVDVLIATPGRLLDLYEQGHFEFDAVEHFVLDEADRMLDMGFINDIRRIVSKLPRERQSLFFSATFSNTVTRLAEEILSNPVEVRIAPERPTADAIDHRMCFVQRDDKFTLLETLLNEQKEREGDNLTLIFSRTKHGADRIAKALGQGGIRADAIHGNKSQNARQRALDNFRRGRPNVLVATDVAARGIDVKNITLVINFDLPDEPEAYVHRIGRTARGGAEGVALSFCTGDDFNELRAVERLLKQEIAVHHEHAFHQESLVARRNSGGKSGQGKRFQRGGGGQRGGSRGGPPRGKRNFNARRGPRQSVR</sequence>
<reference evidence="16" key="1">
    <citation type="journal article" date="2014" name="Int. J. Syst. Evol. Microbiol.">
        <title>Complete genome sequence of Corynebacterium casei LMG S-19264T (=DSM 44701T), isolated from a smear-ripened cheese.</title>
        <authorList>
            <consortium name="US DOE Joint Genome Institute (JGI-PGF)"/>
            <person name="Walter F."/>
            <person name="Albersmeier A."/>
            <person name="Kalinowski J."/>
            <person name="Ruckert C."/>
        </authorList>
    </citation>
    <scope>NUCLEOTIDE SEQUENCE</scope>
    <source>
        <strain evidence="16">KCTC 12870</strain>
    </source>
</reference>
<protein>
    <recommendedName>
        <fullName evidence="9">DEAD-box ATP-dependent RNA helicase RhpA</fullName>
        <ecNumber evidence="1">3.6.4.13</ecNumber>
    </recommendedName>
</protein>
<dbReference type="SMART" id="SM00490">
    <property type="entry name" value="HELICc"/>
    <property type="match status" value="1"/>
</dbReference>
<comment type="catalytic activity">
    <reaction evidence="8">
        <text>ATP + H2O = ADP + phosphate + H(+)</text>
        <dbReference type="Rhea" id="RHEA:13065"/>
        <dbReference type="ChEBI" id="CHEBI:15377"/>
        <dbReference type="ChEBI" id="CHEBI:15378"/>
        <dbReference type="ChEBI" id="CHEBI:30616"/>
        <dbReference type="ChEBI" id="CHEBI:43474"/>
        <dbReference type="ChEBI" id="CHEBI:456216"/>
        <dbReference type="EC" id="3.6.4.13"/>
    </reaction>
</comment>
<accession>A0A8J3GCI9</accession>
<evidence type="ECO:0000256" key="1">
    <source>
        <dbReference type="ARBA" id="ARBA00012552"/>
    </source>
</evidence>
<dbReference type="InterPro" id="IPR014014">
    <property type="entry name" value="RNA_helicase_DEAD_Q_motif"/>
</dbReference>
<keyword evidence="3 11" id="KW-0547">Nucleotide-binding</keyword>
<evidence type="ECO:0000256" key="5">
    <source>
        <dbReference type="ARBA" id="ARBA00022806"/>
    </source>
</evidence>
<feature type="domain" description="Helicase ATP-binding" evidence="13">
    <location>
        <begin position="36"/>
        <end position="211"/>
    </location>
</feature>
<dbReference type="InterPro" id="IPR014001">
    <property type="entry name" value="Helicase_ATP-bd"/>
</dbReference>
<dbReference type="GO" id="GO:0005524">
    <property type="term" value="F:ATP binding"/>
    <property type="evidence" value="ECO:0007669"/>
    <property type="project" value="UniProtKB-KW"/>
</dbReference>
<dbReference type="EMBL" id="BMXG01000007">
    <property type="protein sequence ID" value="GHB98884.1"/>
    <property type="molecule type" value="Genomic_DNA"/>
</dbReference>
<keyword evidence="2" id="KW-0963">Cytoplasm</keyword>
<dbReference type="CDD" id="cd00268">
    <property type="entry name" value="DEADc"/>
    <property type="match status" value="1"/>
</dbReference>
<dbReference type="SMART" id="SM00487">
    <property type="entry name" value="DEXDc"/>
    <property type="match status" value="1"/>
</dbReference>
<dbReference type="AlphaFoldDB" id="A0A8J3GCI9"/>
<evidence type="ECO:0000256" key="3">
    <source>
        <dbReference type="ARBA" id="ARBA00022741"/>
    </source>
</evidence>
<dbReference type="RefSeq" id="WP_189513291.1">
    <property type="nucleotide sequence ID" value="NZ_BMXG01000007.1"/>
</dbReference>
<proteinExistence type="inferred from homology"/>
<dbReference type="PANTHER" id="PTHR47959">
    <property type="entry name" value="ATP-DEPENDENT RNA HELICASE RHLE-RELATED"/>
    <property type="match status" value="1"/>
</dbReference>
<dbReference type="Pfam" id="PF00271">
    <property type="entry name" value="Helicase_C"/>
    <property type="match status" value="1"/>
</dbReference>
<dbReference type="PROSITE" id="PS51195">
    <property type="entry name" value="Q_MOTIF"/>
    <property type="match status" value="1"/>
</dbReference>
<name>A0A8J3GCI9_9BACT</name>
<dbReference type="SUPFAM" id="SSF52540">
    <property type="entry name" value="P-loop containing nucleoside triphosphate hydrolases"/>
    <property type="match status" value="2"/>
</dbReference>
<dbReference type="Pfam" id="PF00270">
    <property type="entry name" value="DEAD"/>
    <property type="match status" value="1"/>
</dbReference>
<organism evidence="16 17">
    <name type="scientific">Cerasicoccus arenae</name>
    <dbReference type="NCBI Taxonomy" id="424488"/>
    <lineage>
        <taxon>Bacteria</taxon>
        <taxon>Pseudomonadati</taxon>
        <taxon>Verrucomicrobiota</taxon>
        <taxon>Opitutia</taxon>
        <taxon>Puniceicoccales</taxon>
        <taxon>Cerasicoccaceae</taxon>
        <taxon>Cerasicoccus</taxon>
    </lineage>
</organism>
<feature type="short sequence motif" description="Q motif" evidence="10">
    <location>
        <begin position="5"/>
        <end position="33"/>
    </location>
</feature>
<feature type="compositionally biased region" description="Basic residues" evidence="12">
    <location>
        <begin position="421"/>
        <end position="437"/>
    </location>
</feature>
<dbReference type="InterPro" id="IPR011545">
    <property type="entry name" value="DEAD/DEAH_box_helicase_dom"/>
</dbReference>
<evidence type="ECO:0000256" key="4">
    <source>
        <dbReference type="ARBA" id="ARBA00022801"/>
    </source>
</evidence>
<keyword evidence="17" id="KW-1185">Reference proteome</keyword>
<evidence type="ECO:0000256" key="12">
    <source>
        <dbReference type="SAM" id="MobiDB-lite"/>
    </source>
</evidence>
<evidence type="ECO:0000313" key="17">
    <source>
        <dbReference type="Proteomes" id="UP000642829"/>
    </source>
</evidence>
<feature type="compositionally biased region" description="Gly residues" evidence="12">
    <location>
        <begin position="406"/>
        <end position="420"/>
    </location>
</feature>
<dbReference type="PROSITE" id="PS51194">
    <property type="entry name" value="HELICASE_CTER"/>
    <property type="match status" value="1"/>
</dbReference>
<comment type="similarity">
    <text evidence="7 11">Belongs to the DEAD box helicase family.</text>
</comment>
<dbReference type="CDD" id="cd18787">
    <property type="entry name" value="SF2_C_DEAD"/>
    <property type="match status" value="1"/>
</dbReference>
<dbReference type="GO" id="GO:0003724">
    <property type="term" value="F:RNA helicase activity"/>
    <property type="evidence" value="ECO:0007669"/>
    <property type="project" value="UniProtKB-EC"/>
</dbReference>
<reference evidence="16" key="2">
    <citation type="submission" date="2020-09" db="EMBL/GenBank/DDBJ databases">
        <authorList>
            <person name="Sun Q."/>
            <person name="Kim S."/>
        </authorList>
    </citation>
    <scope>NUCLEOTIDE SEQUENCE</scope>
    <source>
        <strain evidence="16">KCTC 12870</strain>
    </source>
</reference>
<evidence type="ECO:0000259" key="13">
    <source>
        <dbReference type="PROSITE" id="PS51192"/>
    </source>
</evidence>
<gene>
    <name evidence="16" type="primary">rhlE</name>
    <name evidence="16" type="ORF">GCM10007047_13640</name>
</gene>
<keyword evidence="5 11" id="KW-0347">Helicase</keyword>
<feature type="domain" description="Helicase C-terminal" evidence="14">
    <location>
        <begin position="238"/>
        <end position="389"/>
    </location>
</feature>
<dbReference type="GO" id="GO:0016787">
    <property type="term" value="F:hydrolase activity"/>
    <property type="evidence" value="ECO:0007669"/>
    <property type="project" value="UniProtKB-KW"/>
</dbReference>